<dbReference type="GO" id="GO:0031177">
    <property type="term" value="F:phosphopantetheine binding"/>
    <property type="evidence" value="ECO:0007669"/>
    <property type="project" value="InterPro"/>
</dbReference>
<feature type="active site" description="Proton acceptor; for dehydratase activity" evidence="8">
    <location>
        <position position="959"/>
    </location>
</feature>
<dbReference type="PANTHER" id="PTHR43775">
    <property type="entry name" value="FATTY ACID SYNTHASE"/>
    <property type="match status" value="1"/>
</dbReference>
<dbReference type="PROSITE" id="PS00606">
    <property type="entry name" value="KS3_1"/>
    <property type="match status" value="1"/>
</dbReference>
<dbReference type="GO" id="GO:0004315">
    <property type="term" value="F:3-oxoacyl-[acyl-carrier-protein] synthase activity"/>
    <property type="evidence" value="ECO:0007669"/>
    <property type="project" value="InterPro"/>
</dbReference>
<dbReference type="InterPro" id="IPR018201">
    <property type="entry name" value="Ketoacyl_synth_AS"/>
</dbReference>
<dbReference type="InterPro" id="IPR013968">
    <property type="entry name" value="PKS_KR"/>
</dbReference>
<evidence type="ECO:0000259" key="10">
    <source>
        <dbReference type="PROSITE" id="PS50075"/>
    </source>
</evidence>
<dbReference type="EC" id="2.3.1.111" evidence="13"/>
<dbReference type="GO" id="GO:0071770">
    <property type="term" value="P:DIM/DIP cell wall layer assembly"/>
    <property type="evidence" value="ECO:0007669"/>
    <property type="project" value="TreeGrafter"/>
</dbReference>
<evidence type="ECO:0000256" key="7">
    <source>
        <dbReference type="ARBA" id="ARBA00054155"/>
    </source>
</evidence>
<evidence type="ECO:0000256" key="4">
    <source>
        <dbReference type="ARBA" id="ARBA00022857"/>
    </source>
</evidence>
<sequence length="2231" mass="242609">MNSITNRLEKLSPAQRELLKKRLSQSSTGVQEPIAIVGMACRFPGADNLQQYWDLVCQGGNATKLIPNDRFPIDHLYDKDYDTPGKMISKWACMRDDLGYFDPKFFGIAPREAARMDPQQRMLLEVAWQAMEHAGIPPAELSKSPTGVFIGVSQADYMKLAGQFDDFLEMIDAHTGTGNSLSICANRLSYVFNFSGPSASVDTACSSGLVALHQAVQSLRSRECDAALAGAANICITPDSMISLSRARMVSPTGQCRPFHEDADGYVRGEGSGVVVLKRLSDAVDAGDRVLAVLRHTAVNHGGRTSGITAPNGSAQVRVIREALAGGGVSPSDIDYIEAHGTGTPLGDPIEIEALGEVYRQQNPDDRPVYLTSVKANIGHLEIAAGIAGLIKAVMVLQSRTVPLQPGLDKINPRIRTEGTRIRIPTETTSLGEPGSRHLAGVSSFGFGGTNAHAVIESIPAPSVDVPSDEAKRNHHLLVLSAHTDDSLNSLAASYRDVIETLDIDRIGDFCHAAAVNRTHHPRRATVRVESKEQLLADLDKLADGKKSPSIHRGNVQFRGRGRFGFLFTGQGSQLPGMGRDLYHSEPVFRDVMDQCEAVFQAERGESLLSVIFDENAADKINDTAWTQPALFSLEISLAMLWKSWGITPSVVMGHSVGEYAAACLAGVFSLTDGLRLIAKRGELMSRLPAGGAMAVVFGDAAAARELMQSFGGRLEIAALNGPQNTTVSGTEEALEEFLQQCEAAGVGCQRLTVSHAFHSHLMEPILDEFEQYAADVEYSVPEISLISNLTGQSVNEQVTKPSYWRDHIRSSVQFAEGVATMAAEQLDALVEIGPTPALVGMAKRCIPEWSVATVASLRKGKPDVAALMDGVADLFVTGGTFDWKEFDRPWRFNQIDLPSYPFDRQYYWLESEGTNERLADIFGLNIIHPLLGKSIKAAESTIFQCKMRSSDPESVRDHVVQGSTLVPGSGFTEMGFAAANALLGEGAHRVEDLSFQQALFLSDVPKLVQMVVSAPSGSRYPFRIYSQSVEANGSADWELNATGTIVRGSKDEAQSPPQIDLEEVRGEVIRTRDHDEFYDIMKQRNLNYGPTYQIMDGLTQTPTQAIAPMRFHEDVVEQLNQYTIPPAVGDGAMHCAGGVVPPQLDGSFSPYTYLPTSIRSVRHYAALAEGLDSGGVVAVARRTSSDDSESPESVTADVFLTDIHGRCLVHYQGVSLRRLSRAADETERSDPHQWLYRWGWTEHDEFVDTRSDPPELAKEETILILADQRQIGERLAQSVAPWCGRTIVVTTADQYHGSASASNDSNGEDCIERYQVNAGVEEHFERLIEELELKPKRRLRVVHAWSIDVENPVGDGNKQLARSRELSASSCLSLYRYLSKASLGINPSVLIVTLGGQIIDDEHPVNFLQQEMIGIGRAATLEYGGFSTRLIDLDPKSSPADAAQQLLRELFLDSEETQVAWRDHKRLCGRIERFDRSATADDSSSIPTGTPFHLTIGGDNTIEGLRYKPFRRTKPVGDQVEIQVAATGLNFSDILKSLGLYPGITDDVVPIGIECSGVVCAIGDDVHDLSVGDEVMGIVPYGFGSHCLTSRHAVVRKPDSLDFEEAAVIPIAFMTAHHCLIDVARLQKGERVLIHAGAGGVGLAAIQIAKSIGAEVFATAGSDSKREYIEAIGADHVMNSRTIEFADEIMEITQGEGVDVVLNSLPGDAIDHSLAVLAEYGRFVEIGKVDIYQNKMIGLLPFQRNLSYTAVDLDRMFRQRPEQSQELLASVMRKLDSGTYQPPNLTVFDAEQVVDAFRYMSRRQNIGKIVVSMPPVDVLDATAEEGGIEAVVRSDGAYLVTGGLGALGRKVAVWLAGLGAGCVVLTSRREPSEDVIDEMAVWSSQFPETKFVPLSTDVSDADSLADMMRRIESDLPPLRGVIHAAGVVENQFMIEMDMPTYDRNTLAKIRGGWNLHQATLDLPLDFFVLFSSVSTIVGTIQQSAYGAANAFLDGLAHHRRSVGLPVTAVNWGPWADIGMAAESGSDLASRGMLSLPAEPSLDLMGELVADGCRQATVMIADWPKLIRAYEALRRSGIAPPMFDQFKSAKDVDENARAEAKLFHAKLMALAVTQREEELRSYLTNQIAQIMGLEPSDLDVNQSLNTMGLDSLMAIELANQLQLTLQVALPMSIFIENPTVATLARQSAIAMEGEPVDQSPSTSPGDGSSVEASEPDSQPADEELTESHKAS</sequence>
<evidence type="ECO:0000259" key="11">
    <source>
        <dbReference type="PROSITE" id="PS52004"/>
    </source>
</evidence>
<dbReference type="InterPro" id="IPR006162">
    <property type="entry name" value="Ppantetheine_attach_site"/>
</dbReference>
<evidence type="ECO:0000256" key="1">
    <source>
        <dbReference type="ARBA" id="ARBA00022450"/>
    </source>
</evidence>
<protein>
    <submittedName>
        <fullName evidence="13">Mycocerosic acid synthase</fullName>
        <ecNumber evidence="13">2.3.1.111</ecNumber>
    </submittedName>
</protein>
<dbReference type="Pfam" id="PF00109">
    <property type="entry name" value="ketoacyl-synt"/>
    <property type="match status" value="1"/>
</dbReference>
<dbReference type="GO" id="GO:0006633">
    <property type="term" value="P:fatty acid biosynthetic process"/>
    <property type="evidence" value="ECO:0007669"/>
    <property type="project" value="InterPro"/>
</dbReference>
<feature type="region of interest" description="C-terminal hotdog fold" evidence="8">
    <location>
        <begin position="1070"/>
        <end position="1226"/>
    </location>
</feature>
<keyword evidence="5" id="KW-0511">Multifunctional enzyme</keyword>
<dbReference type="InterPro" id="IPR020841">
    <property type="entry name" value="PKS_Beta-ketoAc_synthase_dom"/>
</dbReference>
<accession>A0A5C5XQA1</accession>
<keyword evidence="1" id="KW-0596">Phosphopantetheine</keyword>
<dbReference type="PROSITE" id="PS01162">
    <property type="entry name" value="QOR_ZETA_CRYSTAL"/>
    <property type="match status" value="1"/>
</dbReference>
<evidence type="ECO:0000256" key="6">
    <source>
        <dbReference type="ARBA" id="ARBA00023315"/>
    </source>
</evidence>
<dbReference type="PANTHER" id="PTHR43775:SF37">
    <property type="entry name" value="SI:DKEY-61P9.11"/>
    <property type="match status" value="1"/>
</dbReference>
<dbReference type="Pfam" id="PF00107">
    <property type="entry name" value="ADH_zinc_N"/>
    <property type="match status" value="1"/>
</dbReference>
<gene>
    <name evidence="13" type="primary">mas</name>
    <name evidence="13" type="ORF">CA85_32790</name>
</gene>
<dbReference type="GO" id="GO:0005737">
    <property type="term" value="C:cytoplasm"/>
    <property type="evidence" value="ECO:0007669"/>
    <property type="project" value="TreeGrafter"/>
</dbReference>
<name>A0A5C5XQA1_9BACT</name>
<dbReference type="InterPro" id="IPR014030">
    <property type="entry name" value="Ketoacyl_synth_N"/>
</dbReference>
<dbReference type="SUPFAM" id="SSF47336">
    <property type="entry name" value="ACP-like"/>
    <property type="match status" value="1"/>
</dbReference>
<dbReference type="Pfam" id="PF00698">
    <property type="entry name" value="Acyl_transf_1"/>
    <property type="match status" value="1"/>
</dbReference>
<dbReference type="InterPro" id="IPR001227">
    <property type="entry name" value="Ac_transferase_dom_sf"/>
</dbReference>
<dbReference type="SUPFAM" id="SSF53901">
    <property type="entry name" value="Thiolase-like"/>
    <property type="match status" value="1"/>
</dbReference>
<dbReference type="InterPro" id="IPR036736">
    <property type="entry name" value="ACP-like_sf"/>
</dbReference>
<dbReference type="Pfam" id="PF02801">
    <property type="entry name" value="Ketoacyl-synt_C"/>
    <property type="match status" value="1"/>
</dbReference>
<dbReference type="Gene3D" id="3.90.180.10">
    <property type="entry name" value="Medium-chain alcohol dehydrogenases, catalytic domain"/>
    <property type="match status" value="1"/>
</dbReference>
<dbReference type="InterPro" id="IPR020807">
    <property type="entry name" value="PKS_DH"/>
</dbReference>
<dbReference type="InterPro" id="IPR049551">
    <property type="entry name" value="PKS_DH_C"/>
</dbReference>
<feature type="region of interest" description="N-terminal hotdog fold" evidence="8">
    <location>
        <begin position="929"/>
        <end position="1053"/>
    </location>
</feature>
<dbReference type="Pfam" id="PF00550">
    <property type="entry name" value="PP-binding"/>
    <property type="match status" value="1"/>
</dbReference>
<dbReference type="PROSITE" id="PS52019">
    <property type="entry name" value="PKS_MFAS_DH"/>
    <property type="match status" value="1"/>
</dbReference>
<dbReference type="FunFam" id="3.40.366.10:FF:000002">
    <property type="entry name" value="Probable polyketide synthase 2"/>
    <property type="match status" value="1"/>
</dbReference>
<dbReference type="InterPro" id="IPR014031">
    <property type="entry name" value="Ketoacyl_synth_C"/>
</dbReference>
<dbReference type="Pfam" id="PF14765">
    <property type="entry name" value="PS-DH"/>
    <property type="match status" value="1"/>
</dbReference>
<dbReference type="FunFam" id="3.40.47.10:FF:000019">
    <property type="entry name" value="Polyketide synthase type I"/>
    <property type="match status" value="1"/>
</dbReference>
<dbReference type="InterPro" id="IPR050091">
    <property type="entry name" value="PKS_NRPS_Biosynth_Enz"/>
</dbReference>
<dbReference type="GO" id="GO:0005886">
    <property type="term" value="C:plasma membrane"/>
    <property type="evidence" value="ECO:0007669"/>
    <property type="project" value="TreeGrafter"/>
</dbReference>
<dbReference type="InterPro" id="IPR042104">
    <property type="entry name" value="PKS_dehydratase_sf"/>
</dbReference>
<dbReference type="SMART" id="SM00829">
    <property type="entry name" value="PKS_ER"/>
    <property type="match status" value="1"/>
</dbReference>
<comment type="caution">
    <text evidence="13">The sequence shown here is derived from an EMBL/GenBank/DDBJ whole genome shotgun (WGS) entry which is preliminary data.</text>
</comment>
<dbReference type="Pfam" id="PF08240">
    <property type="entry name" value="ADH_N"/>
    <property type="match status" value="1"/>
</dbReference>
<dbReference type="SUPFAM" id="SSF51735">
    <property type="entry name" value="NAD(P)-binding Rossmann-fold domains"/>
    <property type="match status" value="3"/>
</dbReference>
<evidence type="ECO:0000256" key="8">
    <source>
        <dbReference type="PROSITE-ProRule" id="PRU01363"/>
    </source>
</evidence>
<dbReference type="SMART" id="SM00827">
    <property type="entry name" value="PKS_AT"/>
    <property type="match status" value="1"/>
</dbReference>
<organism evidence="13 14">
    <name type="scientific">Allorhodopirellula solitaria</name>
    <dbReference type="NCBI Taxonomy" id="2527987"/>
    <lineage>
        <taxon>Bacteria</taxon>
        <taxon>Pseudomonadati</taxon>
        <taxon>Planctomycetota</taxon>
        <taxon>Planctomycetia</taxon>
        <taxon>Pirellulales</taxon>
        <taxon>Pirellulaceae</taxon>
        <taxon>Allorhodopirellula</taxon>
    </lineage>
</organism>
<dbReference type="InterPro" id="IPR020843">
    <property type="entry name" value="ER"/>
</dbReference>
<dbReference type="SUPFAM" id="SSF55048">
    <property type="entry name" value="Probable ACP-binding domain of malonyl-CoA ACP transacylase"/>
    <property type="match status" value="1"/>
</dbReference>
<dbReference type="EMBL" id="SJPK01000007">
    <property type="protein sequence ID" value="TWT65367.1"/>
    <property type="molecule type" value="Genomic_DNA"/>
</dbReference>
<evidence type="ECO:0000256" key="2">
    <source>
        <dbReference type="ARBA" id="ARBA00022553"/>
    </source>
</evidence>
<dbReference type="GO" id="GO:0004312">
    <property type="term" value="F:fatty acid synthase activity"/>
    <property type="evidence" value="ECO:0007669"/>
    <property type="project" value="TreeGrafter"/>
</dbReference>
<dbReference type="PROSITE" id="PS00012">
    <property type="entry name" value="PHOSPHOPANTETHEINE"/>
    <property type="match status" value="1"/>
</dbReference>
<dbReference type="CDD" id="cd08955">
    <property type="entry name" value="KR_2_FAS_SDR_x"/>
    <property type="match status" value="1"/>
</dbReference>
<dbReference type="Gene3D" id="3.40.50.720">
    <property type="entry name" value="NAD(P)-binding Rossmann-like Domain"/>
    <property type="match status" value="3"/>
</dbReference>
<dbReference type="Pfam" id="PF08659">
    <property type="entry name" value="KR"/>
    <property type="match status" value="1"/>
</dbReference>
<dbReference type="InterPro" id="IPR013154">
    <property type="entry name" value="ADH-like_N"/>
</dbReference>
<dbReference type="InterPro" id="IPR032821">
    <property type="entry name" value="PKS_assoc"/>
</dbReference>
<dbReference type="InterPro" id="IPR057326">
    <property type="entry name" value="KR_dom"/>
</dbReference>
<dbReference type="GO" id="GO:0016491">
    <property type="term" value="F:oxidoreductase activity"/>
    <property type="evidence" value="ECO:0007669"/>
    <property type="project" value="InterPro"/>
</dbReference>
<dbReference type="InterPro" id="IPR013149">
    <property type="entry name" value="ADH-like_C"/>
</dbReference>
<evidence type="ECO:0000313" key="14">
    <source>
        <dbReference type="Proteomes" id="UP000318053"/>
    </source>
</evidence>
<dbReference type="InterPro" id="IPR036291">
    <property type="entry name" value="NAD(P)-bd_dom_sf"/>
</dbReference>
<evidence type="ECO:0000256" key="3">
    <source>
        <dbReference type="ARBA" id="ARBA00022679"/>
    </source>
</evidence>
<dbReference type="PROSITE" id="PS50075">
    <property type="entry name" value="CARRIER"/>
    <property type="match status" value="1"/>
</dbReference>
<dbReference type="CDD" id="cd05195">
    <property type="entry name" value="enoyl_red"/>
    <property type="match status" value="1"/>
</dbReference>
<feature type="domain" description="Carrier" evidence="10">
    <location>
        <begin position="2114"/>
        <end position="2191"/>
    </location>
</feature>
<dbReference type="InterPro" id="IPR002364">
    <property type="entry name" value="Quin_OxRdtase/zeta-crystal_CS"/>
</dbReference>
<feature type="region of interest" description="Disordered" evidence="9">
    <location>
        <begin position="2191"/>
        <end position="2231"/>
    </location>
</feature>
<dbReference type="InterPro" id="IPR014043">
    <property type="entry name" value="Acyl_transferase_dom"/>
</dbReference>
<dbReference type="InterPro" id="IPR020806">
    <property type="entry name" value="PKS_PP-bd"/>
</dbReference>
<evidence type="ECO:0000256" key="5">
    <source>
        <dbReference type="ARBA" id="ARBA00023268"/>
    </source>
</evidence>
<dbReference type="SUPFAM" id="SSF52151">
    <property type="entry name" value="FabD/lysophospholipase-like"/>
    <property type="match status" value="1"/>
</dbReference>
<dbReference type="InterPro" id="IPR049900">
    <property type="entry name" value="PKS_mFAS_DH"/>
</dbReference>
<dbReference type="Gene3D" id="3.10.129.110">
    <property type="entry name" value="Polyketide synthase dehydratase"/>
    <property type="match status" value="1"/>
</dbReference>
<dbReference type="GO" id="GO:0008270">
    <property type="term" value="F:zinc ion binding"/>
    <property type="evidence" value="ECO:0007669"/>
    <property type="project" value="InterPro"/>
</dbReference>
<dbReference type="FunFam" id="3.40.50.720:FF:000209">
    <property type="entry name" value="Polyketide synthase Pks12"/>
    <property type="match status" value="1"/>
</dbReference>
<keyword evidence="6 13" id="KW-0012">Acyltransferase</keyword>
<evidence type="ECO:0000313" key="13">
    <source>
        <dbReference type="EMBL" id="TWT65367.1"/>
    </source>
</evidence>
<keyword evidence="4" id="KW-0521">NADP</keyword>
<evidence type="ECO:0000259" key="12">
    <source>
        <dbReference type="PROSITE" id="PS52019"/>
    </source>
</evidence>
<dbReference type="Gene3D" id="3.40.366.10">
    <property type="entry name" value="Malonyl-Coenzyme A Acyl Carrier Protein, domain 2"/>
    <property type="match status" value="1"/>
</dbReference>
<dbReference type="PROSITE" id="PS52004">
    <property type="entry name" value="KS3_2"/>
    <property type="match status" value="1"/>
</dbReference>
<feature type="active site" description="Proton donor; for dehydratase activity" evidence="8">
    <location>
        <position position="1131"/>
    </location>
</feature>
<dbReference type="Pfam" id="PF16197">
    <property type="entry name" value="KAsynt_C_assoc"/>
    <property type="match status" value="1"/>
</dbReference>
<dbReference type="OrthoDB" id="219272at2"/>
<dbReference type="InterPro" id="IPR011032">
    <property type="entry name" value="GroES-like_sf"/>
</dbReference>
<proteinExistence type="predicted"/>
<dbReference type="Gene3D" id="3.30.70.3290">
    <property type="match status" value="1"/>
</dbReference>
<dbReference type="GO" id="GO:0050111">
    <property type="term" value="F:mycocerosate synthase activity"/>
    <property type="evidence" value="ECO:0007669"/>
    <property type="project" value="UniProtKB-EC"/>
</dbReference>
<evidence type="ECO:0000256" key="9">
    <source>
        <dbReference type="SAM" id="MobiDB-lite"/>
    </source>
</evidence>
<dbReference type="InterPro" id="IPR049552">
    <property type="entry name" value="PKS_DH_N"/>
</dbReference>
<dbReference type="SUPFAM" id="SSF50129">
    <property type="entry name" value="GroES-like"/>
    <property type="match status" value="1"/>
</dbReference>
<dbReference type="SMART" id="SM00826">
    <property type="entry name" value="PKS_DH"/>
    <property type="match status" value="1"/>
</dbReference>
<reference evidence="13 14" key="1">
    <citation type="submission" date="2019-02" db="EMBL/GenBank/DDBJ databases">
        <title>Deep-cultivation of Planctomycetes and their phenomic and genomic characterization uncovers novel biology.</title>
        <authorList>
            <person name="Wiegand S."/>
            <person name="Jogler M."/>
            <person name="Boedeker C."/>
            <person name="Pinto D."/>
            <person name="Vollmers J."/>
            <person name="Rivas-Marin E."/>
            <person name="Kohn T."/>
            <person name="Peeters S.H."/>
            <person name="Heuer A."/>
            <person name="Rast P."/>
            <person name="Oberbeckmann S."/>
            <person name="Bunk B."/>
            <person name="Jeske O."/>
            <person name="Meyerdierks A."/>
            <person name="Storesund J.E."/>
            <person name="Kallscheuer N."/>
            <person name="Luecker S."/>
            <person name="Lage O.M."/>
            <person name="Pohl T."/>
            <person name="Merkel B.J."/>
            <person name="Hornburger P."/>
            <person name="Mueller R.-W."/>
            <person name="Bruemmer F."/>
            <person name="Labrenz M."/>
            <person name="Spormann A.M."/>
            <person name="Op Den Camp H."/>
            <person name="Overmann J."/>
            <person name="Amann R."/>
            <person name="Jetten M.S.M."/>
            <person name="Mascher T."/>
            <person name="Medema M.H."/>
            <person name="Devos D.P."/>
            <person name="Kaster A.-K."/>
            <person name="Ovreas L."/>
            <person name="Rohde M."/>
            <person name="Galperin M.Y."/>
            <person name="Jogler C."/>
        </authorList>
    </citation>
    <scope>NUCLEOTIDE SEQUENCE [LARGE SCALE GENOMIC DNA]</scope>
    <source>
        <strain evidence="13 14">CA85</strain>
    </source>
</reference>
<dbReference type="RefSeq" id="WP_146392190.1">
    <property type="nucleotide sequence ID" value="NZ_SJPK01000007.1"/>
</dbReference>
<feature type="domain" description="Ketosynthase family 3 (KS3)" evidence="11">
    <location>
        <begin position="31"/>
        <end position="458"/>
    </location>
</feature>
<dbReference type="InterPro" id="IPR016035">
    <property type="entry name" value="Acyl_Trfase/lysoPLipase"/>
</dbReference>
<dbReference type="SMART" id="SM00825">
    <property type="entry name" value="PKS_KS"/>
    <property type="match status" value="1"/>
</dbReference>
<dbReference type="SMART" id="SM00822">
    <property type="entry name" value="PKS_KR"/>
    <property type="match status" value="1"/>
</dbReference>
<dbReference type="InterPro" id="IPR016039">
    <property type="entry name" value="Thiolase-like"/>
</dbReference>
<keyword evidence="2" id="KW-0597">Phosphoprotein</keyword>
<dbReference type="CDD" id="cd00833">
    <property type="entry name" value="PKS"/>
    <property type="match status" value="1"/>
</dbReference>
<dbReference type="Proteomes" id="UP000318053">
    <property type="component" value="Unassembled WGS sequence"/>
</dbReference>
<dbReference type="Pfam" id="PF21089">
    <property type="entry name" value="PKS_DH_N"/>
    <property type="match status" value="1"/>
</dbReference>
<feature type="domain" description="PKS/mFAS DH" evidence="12">
    <location>
        <begin position="929"/>
        <end position="1226"/>
    </location>
</feature>
<dbReference type="Gene3D" id="3.40.47.10">
    <property type="match status" value="1"/>
</dbReference>
<keyword evidence="3 13" id="KW-0808">Transferase</keyword>
<dbReference type="Gene3D" id="1.10.1200.10">
    <property type="entry name" value="ACP-like"/>
    <property type="match status" value="1"/>
</dbReference>
<dbReference type="InterPro" id="IPR016036">
    <property type="entry name" value="Malonyl_transacylase_ACP-bd"/>
</dbReference>
<keyword evidence="14" id="KW-1185">Reference proteome</keyword>
<dbReference type="SMART" id="SM00823">
    <property type="entry name" value="PKS_PP"/>
    <property type="match status" value="1"/>
</dbReference>
<comment type="function">
    <text evidence="7">Involved in production of the polyketide antibiotic thailandamide.</text>
</comment>
<dbReference type="InterPro" id="IPR009081">
    <property type="entry name" value="PP-bd_ACP"/>
</dbReference>